<protein>
    <submittedName>
        <fullName evidence="1">Uncharacterized protein</fullName>
    </submittedName>
</protein>
<accession>U7QMC8</accession>
<gene>
    <name evidence="1" type="ORF">M595_0858</name>
</gene>
<evidence type="ECO:0000313" key="2">
    <source>
        <dbReference type="Proteomes" id="UP000017127"/>
    </source>
</evidence>
<sequence>MSLSRGEAAVMMYLTLAYQGQASLDNPILKQETVPGSGEYVFRHIRMAGEPNFSFGPPTINVNVIPSYSDTWVQSAGNRGVNGRRLIDF</sequence>
<organism evidence="1 2">
    <name type="scientific">Lyngbya aestuarii BL J</name>
    <dbReference type="NCBI Taxonomy" id="1348334"/>
    <lineage>
        <taxon>Bacteria</taxon>
        <taxon>Bacillati</taxon>
        <taxon>Cyanobacteriota</taxon>
        <taxon>Cyanophyceae</taxon>
        <taxon>Oscillatoriophycideae</taxon>
        <taxon>Oscillatoriales</taxon>
        <taxon>Microcoleaceae</taxon>
        <taxon>Lyngbya</taxon>
    </lineage>
</organism>
<comment type="caution">
    <text evidence="1">The sequence shown here is derived from an EMBL/GenBank/DDBJ whole genome shotgun (WGS) entry which is preliminary data.</text>
</comment>
<proteinExistence type="predicted"/>
<dbReference type="Proteomes" id="UP000017127">
    <property type="component" value="Unassembled WGS sequence"/>
</dbReference>
<dbReference type="EMBL" id="AUZM01000005">
    <property type="protein sequence ID" value="ERT09134.1"/>
    <property type="molecule type" value="Genomic_DNA"/>
</dbReference>
<name>U7QMC8_9CYAN</name>
<evidence type="ECO:0000313" key="1">
    <source>
        <dbReference type="EMBL" id="ERT09134.1"/>
    </source>
</evidence>
<reference evidence="1 2" key="1">
    <citation type="journal article" date="2013" name="Front. Microbiol.">
        <title>Comparative genomic analyses of the cyanobacterium, Lyngbya aestuarii BL J, a powerful hydrogen producer.</title>
        <authorList>
            <person name="Kothari A."/>
            <person name="Vaughn M."/>
            <person name="Garcia-Pichel F."/>
        </authorList>
    </citation>
    <scope>NUCLEOTIDE SEQUENCE [LARGE SCALE GENOMIC DNA]</scope>
    <source>
        <strain evidence="1 2">BL J</strain>
    </source>
</reference>
<dbReference type="AlphaFoldDB" id="U7QMC8"/>
<keyword evidence="2" id="KW-1185">Reference proteome</keyword>